<evidence type="ECO:0000313" key="1">
    <source>
        <dbReference type="EMBL" id="AMD18589.1"/>
    </source>
</evidence>
<dbReference type="Proteomes" id="UP000243052">
    <property type="component" value="Chromosome ii"/>
</dbReference>
<dbReference type="OrthoDB" id="73691at2759"/>
<dbReference type="EMBL" id="CP014242">
    <property type="protein sequence ID" value="AMD18589.1"/>
    <property type="molecule type" value="Genomic_DNA"/>
</dbReference>
<accession>A0A120K0Q7</accession>
<gene>
    <name evidence="1" type="ORF">AW171_hschr297</name>
</gene>
<reference evidence="1 2" key="1">
    <citation type="submission" date="2016-01" db="EMBL/GenBank/DDBJ databases">
        <title>Genome sequence of the yeast Holleya sinecauda.</title>
        <authorList>
            <person name="Dietrich F.S."/>
        </authorList>
    </citation>
    <scope>NUCLEOTIDE SEQUENCE [LARGE SCALE GENOMIC DNA]</scope>
    <source>
        <strain evidence="1 2">ATCC 58844</strain>
    </source>
</reference>
<dbReference type="GeneID" id="28722627"/>
<dbReference type="STRING" id="45286.A0A120K0Q7"/>
<dbReference type="AlphaFoldDB" id="A0A120K0Q7"/>
<keyword evidence="2" id="KW-1185">Reference proteome</keyword>
<organism evidence="1 2">
    <name type="scientific">Eremothecium sinecaudum</name>
    <dbReference type="NCBI Taxonomy" id="45286"/>
    <lineage>
        <taxon>Eukaryota</taxon>
        <taxon>Fungi</taxon>
        <taxon>Dikarya</taxon>
        <taxon>Ascomycota</taxon>
        <taxon>Saccharomycotina</taxon>
        <taxon>Saccharomycetes</taxon>
        <taxon>Saccharomycetales</taxon>
        <taxon>Saccharomycetaceae</taxon>
        <taxon>Eremothecium</taxon>
    </lineage>
</organism>
<protein>
    <submittedName>
        <fullName evidence="1">HBL313Cp</fullName>
    </submittedName>
</protein>
<sequence length="398" mass="46280">MSKVISTSALKKVSFIEPPIIVDSISSLNSSKSANKLFGRLSSARLINRIRIEPLIEKSDTDFNSPRSLPTTLFPRKSISEEVSNDPKTAAWLKPVKIWWKIGKFLLHNYRAGFTNTYRVFRDTRTLPTDLETQLFRKIEYHEIESRLNTTALPLDIGISRRQLQEWKRRNMIWKLPTFGLLVLLLEELAIVFIHFWPNFSPWNCLIPSVYKKVSDRRAERLKVSSSITGEDLNYKSVFAIPHKEALQYAARMGLVPVWKSLIYTWSGNTKFSAEILRKWHQYLFVDNWFILRELFSAENRDVVINDRELVNMILERQLFTKGEDLNAMVQSNDGQLVMLMRLIIYLSWQFNNTVTVGGPKLYNEKWGVNNVGIMNFPGSTRLVNIQEAGNIQQIEKY</sequence>
<proteinExistence type="predicted"/>
<dbReference type="RefSeq" id="XP_017985585.1">
    <property type="nucleotide sequence ID" value="XM_018130319.1"/>
</dbReference>
<name>A0A120K0Q7_9SACH</name>
<evidence type="ECO:0000313" key="2">
    <source>
        <dbReference type="Proteomes" id="UP000243052"/>
    </source>
</evidence>